<dbReference type="Gene3D" id="1.25.40.470">
    <property type="match status" value="2"/>
</dbReference>
<sequence>MYVSIAKSLEQEGKLKEAERIYLTCDDVDAAISMYKTRKQYENMIRLVKQYHGELLNSTHVHLAKELEAEGQYNQAEGHFVAASEWKSAVQMYKNVDKWEEAYRVARTYGGAIPAKQVAFLWAKSLNHVESAVKLLSRFGLLHQVIDYAVECNAFEFARGLVSNSGLEMKHKMNEVNLKHALWLEDEGRFDEAEKLFVEAGKAKEAVLMYIHSGSFTDALRVAENHVNDDTCVSDVLVAQAKSVIEGGGRSIENLMRAESLLIRAGRIELAVKMYKDNEYWDEALRVCEQYAPNLIN</sequence>
<evidence type="ECO:0000313" key="7">
    <source>
        <dbReference type="EMBL" id="RWS19258.1"/>
    </source>
</evidence>
<dbReference type="PANTHER" id="PTHR15722:SF2">
    <property type="entry name" value="INTRAFLAGELLAR TRANSPORT PROTEIN 172 HOMOLOG"/>
    <property type="match status" value="1"/>
</dbReference>
<name>A0A443RVS8_9ACAR</name>
<keyword evidence="8" id="KW-1185">Reference proteome</keyword>
<dbReference type="GO" id="GO:0005930">
    <property type="term" value="C:axoneme"/>
    <property type="evidence" value="ECO:0007669"/>
    <property type="project" value="TreeGrafter"/>
</dbReference>
<keyword evidence="2" id="KW-0853">WD repeat</keyword>
<feature type="domain" description="IF140/IFT172/WDR19 TPR" evidence="6">
    <location>
        <begin position="6"/>
        <end position="213"/>
    </location>
</feature>
<evidence type="ECO:0000256" key="5">
    <source>
        <dbReference type="ARBA" id="ARBA00023273"/>
    </source>
</evidence>
<keyword evidence="7" id="KW-0282">Flagellum</keyword>
<evidence type="ECO:0000313" key="8">
    <source>
        <dbReference type="Proteomes" id="UP000288716"/>
    </source>
</evidence>
<reference evidence="7 8" key="1">
    <citation type="journal article" date="2018" name="Gigascience">
        <title>Genomes of trombidid mites reveal novel predicted allergens and laterally-transferred genes associated with secondary metabolism.</title>
        <authorList>
            <person name="Dong X."/>
            <person name="Chaisiri K."/>
            <person name="Xia D."/>
            <person name="Armstrong S.D."/>
            <person name="Fang Y."/>
            <person name="Donnelly M.J."/>
            <person name="Kadowaki T."/>
            <person name="McGarry J.W."/>
            <person name="Darby A.C."/>
            <person name="Makepeace B.L."/>
        </authorList>
    </citation>
    <scope>NUCLEOTIDE SEQUENCE [LARGE SCALE GENOMIC DNA]</scope>
    <source>
        <strain evidence="7">UoL-UT</strain>
    </source>
</reference>
<keyword evidence="5" id="KW-0966">Cell projection</keyword>
<dbReference type="InterPro" id="IPR056168">
    <property type="entry name" value="TPR_IF140/IFT172/WDR19"/>
</dbReference>
<keyword evidence="4" id="KW-0969">Cilium</keyword>
<dbReference type="PANTHER" id="PTHR15722">
    <property type="entry name" value="IFT140/172-RELATED"/>
    <property type="match status" value="1"/>
</dbReference>
<keyword evidence="3" id="KW-0677">Repeat</keyword>
<dbReference type="Proteomes" id="UP000288716">
    <property type="component" value="Unassembled WGS sequence"/>
</dbReference>
<gene>
    <name evidence="7" type="ORF">B4U80_00236</name>
</gene>
<dbReference type="OrthoDB" id="2186662at2759"/>
<comment type="caution">
    <text evidence="7">The sequence shown here is derived from an EMBL/GenBank/DDBJ whole genome shotgun (WGS) entry which is preliminary data.</text>
</comment>
<feature type="non-terminal residue" evidence="7">
    <location>
        <position position="297"/>
    </location>
</feature>
<dbReference type="GO" id="GO:0036064">
    <property type="term" value="C:ciliary basal body"/>
    <property type="evidence" value="ECO:0007669"/>
    <property type="project" value="TreeGrafter"/>
</dbReference>
<dbReference type="AlphaFoldDB" id="A0A443RVS8"/>
<evidence type="ECO:0000259" key="6">
    <source>
        <dbReference type="Pfam" id="PF24762"/>
    </source>
</evidence>
<dbReference type="EMBL" id="NCKV01028262">
    <property type="protein sequence ID" value="RWS19258.1"/>
    <property type="molecule type" value="Genomic_DNA"/>
</dbReference>
<organism evidence="7 8">
    <name type="scientific">Leptotrombidium deliense</name>
    <dbReference type="NCBI Taxonomy" id="299467"/>
    <lineage>
        <taxon>Eukaryota</taxon>
        <taxon>Metazoa</taxon>
        <taxon>Ecdysozoa</taxon>
        <taxon>Arthropoda</taxon>
        <taxon>Chelicerata</taxon>
        <taxon>Arachnida</taxon>
        <taxon>Acari</taxon>
        <taxon>Acariformes</taxon>
        <taxon>Trombidiformes</taxon>
        <taxon>Prostigmata</taxon>
        <taxon>Anystina</taxon>
        <taxon>Parasitengona</taxon>
        <taxon>Trombiculoidea</taxon>
        <taxon>Trombiculidae</taxon>
        <taxon>Leptotrombidium</taxon>
    </lineage>
</organism>
<dbReference type="Pfam" id="PF24762">
    <property type="entry name" value="TPR_IF140-IFT172"/>
    <property type="match status" value="1"/>
</dbReference>
<comment type="subcellular location">
    <subcellularLocation>
        <location evidence="1">Cell projection</location>
        <location evidence="1">Cilium</location>
    </subcellularLocation>
</comment>
<proteinExistence type="predicted"/>
<dbReference type="FunFam" id="1.25.40.470:FF:000013">
    <property type="entry name" value="intraflagellar transport protein 172 homolog"/>
    <property type="match status" value="1"/>
</dbReference>
<dbReference type="GO" id="GO:0030992">
    <property type="term" value="C:intraciliary transport particle B"/>
    <property type="evidence" value="ECO:0007669"/>
    <property type="project" value="TreeGrafter"/>
</dbReference>
<dbReference type="VEuPathDB" id="VectorBase:LDEU012782"/>
<dbReference type="STRING" id="299467.A0A443RVS8"/>
<evidence type="ECO:0000256" key="3">
    <source>
        <dbReference type="ARBA" id="ARBA00022737"/>
    </source>
</evidence>
<accession>A0A443RVS8</accession>
<evidence type="ECO:0000256" key="2">
    <source>
        <dbReference type="ARBA" id="ARBA00022574"/>
    </source>
</evidence>
<evidence type="ECO:0000256" key="1">
    <source>
        <dbReference type="ARBA" id="ARBA00004138"/>
    </source>
</evidence>
<evidence type="ECO:0000256" key="4">
    <source>
        <dbReference type="ARBA" id="ARBA00023069"/>
    </source>
</evidence>
<protein>
    <submittedName>
        <fullName evidence="7">Intraflagellar transport protein 172-like protein</fullName>
    </submittedName>
</protein>
<dbReference type="GO" id="GO:0042073">
    <property type="term" value="P:intraciliary transport"/>
    <property type="evidence" value="ECO:0007669"/>
    <property type="project" value="TreeGrafter"/>
</dbReference>